<dbReference type="GO" id="GO:0046872">
    <property type="term" value="F:metal ion binding"/>
    <property type="evidence" value="ECO:0007669"/>
    <property type="project" value="UniProtKB-KW"/>
</dbReference>
<evidence type="ECO:0000256" key="2">
    <source>
        <dbReference type="ARBA" id="ARBA00007357"/>
    </source>
</evidence>
<evidence type="ECO:0000256" key="8">
    <source>
        <dbReference type="SAM" id="SignalP"/>
    </source>
</evidence>
<dbReference type="GO" id="GO:0016485">
    <property type="term" value="P:protein processing"/>
    <property type="evidence" value="ECO:0007669"/>
    <property type="project" value="TreeGrafter"/>
</dbReference>
<dbReference type="Gene3D" id="1.10.1380.10">
    <property type="entry name" value="Neutral endopeptidase , domain2"/>
    <property type="match status" value="1"/>
</dbReference>
<dbReference type="OrthoDB" id="6475849at2759"/>
<feature type="domain" description="Peptidase M13 N-terminal" evidence="10">
    <location>
        <begin position="56"/>
        <end position="473"/>
    </location>
</feature>
<feature type="signal peptide" evidence="8">
    <location>
        <begin position="1"/>
        <end position="19"/>
    </location>
</feature>
<comment type="caution">
    <text evidence="11">The sequence shown here is derived from an EMBL/GenBank/DDBJ whole genome shotgun (WGS) entry which is preliminary data.</text>
</comment>
<evidence type="ECO:0000313" key="12">
    <source>
        <dbReference type="Proteomes" id="UP000807716"/>
    </source>
</evidence>
<dbReference type="InterPro" id="IPR000718">
    <property type="entry name" value="Peptidase_M13"/>
</dbReference>
<dbReference type="InterPro" id="IPR018497">
    <property type="entry name" value="Peptidase_M13_C"/>
</dbReference>
<comment type="cofactor">
    <cofactor evidence="1">
        <name>Zn(2+)</name>
        <dbReference type="ChEBI" id="CHEBI:29105"/>
    </cofactor>
</comment>
<feature type="domain" description="Peptidase M13 C-terminal" evidence="9">
    <location>
        <begin position="575"/>
        <end position="726"/>
    </location>
</feature>
<protein>
    <submittedName>
        <fullName evidence="11">Uncharacterized protein</fullName>
    </submittedName>
</protein>
<evidence type="ECO:0000313" key="11">
    <source>
        <dbReference type="EMBL" id="KAG0262912.1"/>
    </source>
</evidence>
<dbReference type="Pfam" id="PF05649">
    <property type="entry name" value="Peptidase_M13_N"/>
    <property type="match status" value="1"/>
</dbReference>
<sequence>MKLTVPFLVFSLGVLAATAQRDRRLPNAGGNGLCRSQDCVRSAKTILNNMNAAIDPCEDFHEFVCGSYFKKTKVPKDKNKVGGLTAVGTATDKIIRRILTTDPKKIKGSKGYPLNDVARRNLEKVQLDFASCMDESRINALDRSPLLNDLKQLVTKILPVRNSLLAPLLPGVKTPVDMPPASQATGRDRLTSALIQLSKDGVEPLVDMTVTYDSLNPALQQLYIFQGRTGMATMYYENKEALKIYRKHVEDMFTLFLGTSGSSKPGNNTTRTLKNAKELANYVVDHESRVANINMTGDPGENNLMTAQKMNEINPAIDWPRFLQAIAKTDKASMASQNYQAALPGILKNTTDAGLQVYFAWQMINVHYSGLSAKYRVPMDKFASLVSGEGAIYKQPKHVDHCAEVANENLGAILGQFYLSVAFSPEVERQGREIIDAVRSTYRIELGKADWLDEATRKNAIKKLEAIDEVVAYSRFDPDVASAQSLATYYRKLKLRKNDFYGNQKRARAWRKAKDLAMVGKPTNRRGMYENPQEVNALYRTFQNQIFFPAGIMQKPMFAVQNPEYLNFGGFGLIWWTNATATRFEEKAKCYVDQYNNFTVVGPERKTLHVNGTTTLGENISDNGGLKMAFKAWSTRFASDRKGLRYNNQLLPGLQKYTREQLFFINFSQAWCVEGTPEYLATMLRLDPHSPARARINGAAANSPDFARAFKCKPNAKMNPAKKCELW</sequence>
<feature type="chain" id="PRO_5040138708" evidence="8">
    <location>
        <begin position="20"/>
        <end position="727"/>
    </location>
</feature>
<dbReference type="InterPro" id="IPR042089">
    <property type="entry name" value="Peptidase_M13_dom_2"/>
</dbReference>
<keyword evidence="5" id="KW-0378">Hydrolase</keyword>
<name>A0A9P6U7T8_9FUNG</name>
<evidence type="ECO:0000256" key="3">
    <source>
        <dbReference type="ARBA" id="ARBA00022670"/>
    </source>
</evidence>
<evidence type="ECO:0000256" key="7">
    <source>
        <dbReference type="ARBA" id="ARBA00023049"/>
    </source>
</evidence>
<comment type="similarity">
    <text evidence="2">Belongs to the peptidase M13 family.</text>
</comment>
<dbReference type="GO" id="GO:0004222">
    <property type="term" value="F:metalloendopeptidase activity"/>
    <property type="evidence" value="ECO:0007669"/>
    <property type="project" value="InterPro"/>
</dbReference>
<accession>A0A9P6U7T8</accession>
<dbReference type="Gene3D" id="3.40.390.10">
    <property type="entry name" value="Collagenase (Catalytic Domain)"/>
    <property type="match status" value="2"/>
</dbReference>
<evidence type="ECO:0000256" key="5">
    <source>
        <dbReference type="ARBA" id="ARBA00022801"/>
    </source>
</evidence>
<dbReference type="Proteomes" id="UP000807716">
    <property type="component" value="Unassembled WGS sequence"/>
</dbReference>
<dbReference type="PROSITE" id="PS51885">
    <property type="entry name" value="NEPRILYSIN"/>
    <property type="match status" value="1"/>
</dbReference>
<feature type="domain" description="Peptidase M13 C-terminal" evidence="9">
    <location>
        <begin position="536"/>
        <end position="574"/>
    </location>
</feature>
<dbReference type="CDD" id="cd08662">
    <property type="entry name" value="M13"/>
    <property type="match status" value="1"/>
</dbReference>
<keyword evidence="7" id="KW-0482">Metalloprotease</keyword>
<keyword evidence="4" id="KW-0479">Metal-binding</keyword>
<keyword evidence="12" id="KW-1185">Reference proteome</keyword>
<dbReference type="PANTHER" id="PTHR11733">
    <property type="entry name" value="ZINC METALLOPROTEASE FAMILY M13 NEPRILYSIN-RELATED"/>
    <property type="match status" value="1"/>
</dbReference>
<gene>
    <name evidence="11" type="ORF">DFQ27_002033</name>
</gene>
<keyword evidence="8" id="KW-0732">Signal</keyword>
<reference evidence="11" key="1">
    <citation type="journal article" date="2020" name="Fungal Divers.">
        <title>Resolving the Mortierellaceae phylogeny through synthesis of multi-gene phylogenetics and phylogenomics.</title>
        <authorList>
            <person name="Vandepol N."/>
            <person name="Liber J."/>
            <person name="Desiro A."/>
            <person name="Na H."/>
            <person name="Kennedy M."/>
            <person name="Barry K."/>
            <person name="Grigoriev I.V."/>
            <person name="Miller A.N."/>
            <person name="O'Donnell K."/>
            <person name="Stajich J.E."/>
            <person name="Bonito G."/>
        </authorList>
    </citation>
    <scope>NUCLEOTIDE SEQUENCE</scope>
    <source>
        <strain evidence="11">BC1065</strain>
    </source>
</reference>
<evidence type="ECO:0000259" key="9">
    <source>
        <dbReference type="Pfam" id="PF01431"/>
    </source>
</evidence>
<dbReference type="InterPro" id="IPR008753">
    <property type="entry name" value="Peptidase_M13_N"/>
</dbReference>
<dbReference type="Pfam" id="PF01431">
    <property type="entry name" value="Peptidase_M13"/>
    <property type="match status" value="2"/>
</dbReference>
<dbReference type="InterPro" id="IPR024079">
    <property type="entry name" value="MetalloPept_cat_dom_sf"/>
</dbReference>
<evidence type="ECO:0000256" key="1">
    <source>
        <dbReference type="ARBA" id="ARBA00001947"/>
    </source>
</evidence>
<dbReference type="PANTHER" id="PTHR11733:SF167">
    <property type="entry name" value="FI17812P1-RELATED"/>
    <property type="match status" value="1"/>
</dbReference>
<dbReference type="PRINTS" id="PR00786">
    <property type="entry name" value="NEPRILYSIN"/>
</dbReference>
<evidence type="ECO:0000256" key="4">
    <source>
        <dbReference type="ARBA" id="ARBA00022723"/>
    </source>
</evidence>
<dbReference type="EMBL" id="JAAAJB010000173">
    <property type="protein sequence ID" value="KAG0262912.1"/>
    <property type="molecule type" value="Genomic_DNA"/>
</dbReference>
<keyword evidence="3" id="KW-0645">Protease</keyword>
<keyword evidence="6" id="KW-0862">Zinc</keyword>
<evidence type="ECO:0000256" key="6">
    <source>
        <dbReference type="ARBA" id="ARBA00022833"/>
    </source>
</evidence>
<dbReference type="AlphaFoldDB" id="A0A9P6U7T8"/>
<evidence type="ECO:0000259" key="10">
    <source>
        <dbReference type="Pfam" id="PF05649"/>
    </source>
</evidence>
<dbReference type="GO" id="GO:0005886">
    <property type="term" value="C:plasma membrane"/>
    <property type="evidence" value="ECO:0007669"/>
    <property type="project" value="TreeGrafter"/>
</dbReference>
<proteinExistence type="inferred from homology"/>
<dbReference type="SUPFAM" id="SSF55486">
    <property type="entry name" value="Metalloproteases ('zincins'), catalytic domain"/>
    <property type="match status" value="1"/>
</dbReference>
<organism evidence="11 12">
    <name type="scientific">Actinomortierella ambigua</name>
    <dbReference type="NCBI Taxonomy" id="1343610"/>
    <lineage>
        <taxon>Eukaryota</taxon>
        <taxon>Fungi</taxon>
        <taxon>Fungi incertae sedis</taxon>
        <taxon>Mucoromycota</taxon>
        <taxon>Mortierellomycotina</taxon>
        <taxon>Mortierellomycetes</taxon>
        <taxon>Mortierellales</taxon>
        <taxon>Mortierellaceae</taxon>
        <taxon>Actinomortierella</taxon>
    </lineage>
</organism>